<keyword evidence="7" id="KW-1185">Reference proteome</keyword>
<dbReference type="InterPro" id="IPR006594">
    <property type="entry name" value="LisH"/>
</dbReference>
<dbReference type="PANTHER" id="PTHR45093">
    <property type="entry name" value="TRANSCRIPTION ACTIVATOR MSS11"/>
    <property type="match status" value="1"/>
</dbReference>
<evidence type="ECO:0000256" key="4">
    <source>
        <dbReference type="ARBA" id="ARBA00023242"/>
    </source>
</evidence>
<protein>
    <recommendedName>
        <fullName evidence="8">LisH domain-containing protein</fullName>
    </recommendedName>
</protein>
<name>A0A8H5HN50_9AGAR</name>
<gene>
    <name evidence="6" type="ORF">D9757_006677</name>
</gene>
<feature type="compositionally biased region" description="Gly residues" evidence="5">
    <location>
        <begin position="126"/>
        <end position="144"/>
    </location>
</feature>
<organism evidence="6 7">
    <name type="scientific">Collybiopsis confluens</name>
    <dbReference type="NCBI Taxonomy" id="2823264"/>
    <lineage>
        <taxon>Eukaryota</taxon>
        <taxon>Fungi</taxon>
        <taxon>Dikarya</taxon>
        <taxon>Basidiomycota</taxon>
        <taxon>Agaricomycotina</taxon>
        <taxon>Agaricomycetes</taxon>
        <taxon>Agaricomycetidae</taxon>
        <taxon>Agaricales</taxon>
        <taxon>Marasmiineae</taxon>
        <taxon>Omphalotaceae</taxon>
        <taxon>Collybiopsis</taxon>
    </lineage>
</organism>
<accession>A0A8H5HN50</accession>
<feature type="compositionally biased region" description="Low complexity" evidence="5">
    <location>
        <begin position="657"/>
        <end position="673"/>
    </location>
</feature>
<dbReference type="OrthoDB" id="5600002at2759"/>
<dbReference type="AlphaFoldDB" id="A0A8H5HN50"/>
<keyword evidence="3" id="KW-0804">Transcription</keyword>
<feature type="region of interest" description="Disordered" evidence="5">
    <location>
        <begin position="517"/>
        <end position="674"/>
    </location>
</feature>
<feature type="compositionally biased region" description="Polar residues" evidence="5">
    <location>
        <begin position="222"/>
        <end position="239"/>
    </location>
</feature>
<feature type="compositionally biased region" description="Low complexity" evidence="5">
    <location>
        <begin position="605"/>
        <end position="643"/>
    </location>
</feature>
<reference evidence="6 7" key="1">
    <citation type="journal article" date="2020" name="ISME J.">
        <title>Uncovering the hidden diversity of litter-decomposition mechanisms in mushroom-forming fungi.</title>
        <authorList>
            <person name="Floudas D."/>
            <person name="Bentzer J."/>
            <person name="Ahren D."/>
            <person name="Johansson T."/>
            <person name="Persson P."/>
            <person name="Tunlid A."/>
        </authorList>
    </citation>
    <scope>NUCLEOTIDE SEQUENCE [LARGE SCALE GENOMIC DNA]</scope>
    <source>
        <strain evidence="6 7">CBS 406.79</strain>
    </source>
</reference>
<feature type="compositionally biased region" description="Low complexity" evidence="5">
    <location>
        <begin position="434"/>
        <end position="447"/>
    </location>
</feature>
<feature type="region of interest" description="Disordered" evidence="5">
    <location>
        <begin position="344"/>
        <end position="473"/>
    </location>
</feature>
<feature type="compositionally biased region" description="Pro residues" evidence="5">
    <location>
        <begin position="464"/>
        <end position="473"/>
    </location>
</feature>
<evidence type="ECO:0008006" key="8">
    <source>
        <dbReference type="Google" id="ProtNLM"/>
    </source>
</evidence>
<evidence type="ECO:0000313" key="7">
    <source>
        <dbReference type="Proteomes" id="UP000518752"/>
    </source>
</evidence>
<dbReference type="Proteomes" id="UP000518752">
    <property type="component" value="Unassembled WGS sequence"/>
</dbReference>
<dbReference type="GO" id="GO:0005634">
    <property type="term" value="C:nucleus"/>
    <property type="evidence" value="ECO:0007669"/>
    <property type="project" value="UniProtKB-SubCell"/>
</dbReference>
<feature type="compositionally biased region" description="Pro residues" evidence="5">
    <location>
        <begin position="420"/>
        <end position="433"/>
    </location>
</feature>
<dbReference type="PANTHER" id="PTHR45093:SF2">
    <property type="entry name" value="LISH DOMAIN-CONTAINING PROTEIN"/>
    <property type="match status" value="1"/>
</dbReference>
<feature type="compositionally biased region" description="Low complexity" evidence="5">
    <location>
        <begin position="155"/>
        <end position="178"/>
    </location>
</feature>
<evidence type="ECO:0000256" key="2">
    <source>
        <dbReference type="ARBA" id="ARBA00023015"/>
    </source>
</evidence>
<dbReference type="PROSITE" id="PS50896">
    <property type="entry name" value="LISH"/>
    <property type="match status" value="1"/>
</dbReference>
<feature type="region of interest" description="Disordered" evidence="5">
    <location>
        <begin position="122"/>
        <end position="286"/>
    </location>
</feature>
<dbReference type="EMBL" id="JAACJN010000036">
    <property type="protein sequence ID" value="KAF5386412.1"/>
    <property type="molecule type" value="Genomic_DNA"/>
</dbReference>
<feature type="compositionally biased region" description="Polar residues" evidence="5">
    <location>
        <begin position="517"/>
        <end position="528"/>
    </location>
</feature>
<sequence length="731" mass="76007">MSNVNQPGPSHSTVQNDSPSLLSWEGDKMFNIYIYDYCFKRGFRKTAQELLHEADIPPDSQPPINARQGLLFEWWSVFWVLFTAKANGTGSEDALTYIQASFEYNGFSRFYPLHGNQANARARLPGPGGQPLPGGRQVGNGGMPMGPRPFPPTNGPMMNGVGPNPGPGFSNGLLLPPNQSAPPNQSGPNFAPLPGQRQSLTGNPRGSSGGAGPFPSPIMANSPHNNGSGPHSSQQQPPMMSTLGHSPHLGPRIMPPPPNGMQGAPGPYPNLNRPPSRTTSPGQMVGMIQHRSPSLGARQAPGMDPIGGIPLPNLNSLKEEVGLAGKENANLTMEEKSRLVNLWRNRQQRKPGGPPNVTAPGPSMPMPPPGSRRTAGKRSSTSPREDQPDIAATGSPPNKKPRHSPDAMAYQQGPGAQPGMGPPGGPGQPPMPGQQPMGGMRPPMAGGPMNGFQPGPGSMGGPMGGPPPPMGPNGIPPHMNAMSPSMGGMPGQPSGMMTPQMQVMSRQQDGSMIYRSQVANYTRTQMQGSGAGSPSDPTFGVGPGGPSTNPFPGAPGSQGRMPGKHGSGLIPPPSPRMNKDGSKDGGMGMKIEDSPRNGMNPPPSAGMTPTGTGPSSSTPGPSGNSLSGLPPSSQNQTPTNSQSGPPPPPPSTMDSLGVGNPQMGGMMPNGAGMSDIPFLDGFMTDLDFDPNIFRDTTVGVGVGGDLNFERDFGQWFNPNDQALEDPLDPLK</sequence>
<evidence type="ECO:0000313" key="6">
    <source>
        <dbReference type="EMBL" id="KAF5386412.1"/>
    </source>
</evidence>
<keyword evidence="4" id="KW-0539">Nucleus</keyword>
<comment type="subcellular location">
    <subcellularLocation>
        <location evidence="1">Nucleus</location>
    </subcellularLocation>
</comment>
<feature type="compositionally biased region" description="Polar residues" evidence="5">
    <location>
        <begin position="273"/>
        <end position="282"/>
    </location>
</feature>
<evidence type="ECO:0000256" key="5">
    <source>
        <dbReference type="SAM" id="MobiDB-lite"/>
    </source>
</evidence>
<keyword evidence="2" id="KW-0805">Transcription regulation</keyword>
<evidence type="ECO:0000256" key="1">
    <source>
        <dbReference type="ARBA" id="ARBA00004123"/>
    </source>
</evidence>
<evidence type="ECO:0000256" key="3">
    <source>
        <dbReference type="ARBA" id="ARBA00023163"/>
    </source>
</evidence>
<proteinExistence type="predicted"/>
<comment type="caution">
    <text evidence="6">The sequence shown here is derived from an EMBL/GenBank/DDBJ whole genome shotgun (WGS) entry which is preliminary data.</text>
</comment>